<dbReference type="Proteomes" id="UP001501638">
    <property type="component" value="Unassembled WGS sequence"/>
</dbReference>
<dbReference type="Pfam" id="PF13604">
    <property type="entry name" value="AAA_30"/>
    <property type="match status" value="1"/>
</dbReference>
<protein>
    <recommendedName>
        <fullName evidence="3">DNA helicase</fullName>
    </recommendedName>
</protein>
<dbReference type="Gene3D" id="3.40.50.300">
    <property type="entry name" value="P-loop containing nucleotide triphosphate hydrolases"/>
    <property type="match status" value="2"/>
</dbReference>
<keyword evidence="2" id="KW-1185">Reference proteome</keyword>
<dbReference type="InterPro" id="IPR000212">
    <property type="entry name" value="DNA_helicase_UvrD/REP"/>
</dbReference>
<comment type="caution">
    <text evidence="1">The sequence shown here is derived from an EMBL/GenBank/DDBJ whole genome shotgun (WGS) entry which is preliminary data.</text>
</comment>
<gene>
    <name evidence="1" type="ORF">GCM10010405_27390</name>
</gene>
<organism evidence="1 2">
    <name type="scientific">Streptomyces macrosporus</name>
    <dbReference type="NCBI Taxonomy" id="44032"/>
    <lineage>
        <taxon>Bacteria</taxon>
        <taxon>Bacillati</taxon>
        <taxon>Actinomycetota</taxon>
        <taxon>Actinomycetes</taxon>
        <taxon>Kitasatosporales</taxon>
        <taxon>Streptomycetaceae</taxon>
        <taxon>Streptomyces</taxon>
    </lineage>
</organism>
<dbReference type="PANTHER" id="PTHR11070">
    <property type="entry name" value="UVRD / RECB / PCRA DNA HELICASE FAMILY MEMBER"/>
    <property type="match status" value="1"/>
</dbReference>
<reference evidence="2" key="1">
    <citation type="journal article" date="2019" name="Int. J. Syst. Evol. Microbiol.">
        <title>The Global Catalogue of Microorganisms (GCM) 10K type strain sequencing project: providing services to taxonomists for standard genome sequencing and annotation.</title>
        <authorList>
            <consortium name="The Broad Institute Genomics Platform"/>
            <consortium name="The Broad Institute Genome Sequencing Center for Infectious Disease"/>
            <person name="Wu L."/>
            <person name="Ma J."/>
        </authorList>
    </citation>
    <scope>NUCLEOTIDE SEQUENCE [LARGE SCALE GENOMIC DNA]</scope>
    <source>
        <strain evidence="2">JCM 6305</strain>
    </source>
</reference>
<evidence type="ECO:0000313" key="1">
    <source>
        <dbReference type="EMBL" id="GAA2442396.1"/>
    </source>
</evidence>
<evidence type="ECO:0000313" key="2">
    <source>
        <dbReference type="Proteomes" id="UP001501638"/>
    </source>
</evidence>
<dbReference type="PANTHER" id="PTHR11070:SF2">
    <property type="entry name" value="ATP-DEPENDENT DNA HELICASE SRS2"/>
    <property type="match status" value="1"/>
</dbReference>
<dbReference type="InterPro" id="IPR027417">
    <property type="entry name" value="P-loop_NTPase"/>
</dbReference>
<dbReference type="RefSeq" id="WP_344322570.1">
    <property type="nucleotide sequence ID" value="NZ_BAAASZ010000020.1"/>
</dbReference>
<evidence type="ECO:0008006" key="3">
    <source>
        <dbReference type="Google" id="ProtNLM"/>
    </source>
</evidence>
<name>A0ABP5X1D3_9ACTN</name>
<proteinExistence type="predicted"/>
<sequence>MVVDFLSLAPDQQDVLASLPFDGHHLVTGPPGSGKSVLAVQRAVMLALTGEPVTLLTRSNLLRQSLEPLAAALGPEEGLDVSTVHRWLHSWHRARTGRPAPQADDGWFDWAAVFQVAAARYHGTGPLLVIDEGQDLPLDFYRLCRLIGARTTVFADECQRITDTQSTLAEISSLLTGPNRHDLTATHRTTRPVAVLAARFHVGGTRPALPDRAGPTPSLHRYGNAQQVAARVAEYTKTRPDEHVGVILRHTRHQMELAERLERLMPRSRLQTYVGEGAGRYRTLDLTRPGVTVLNRRSAKGLEFDTVFVPDTHLDAGDDPTGAGLRMLYYVLVTRPRTRLFLGYAGDKEPPLLVHIPATELVRDQSADTIAS</sequence>
<dbReference type="EMBL" id="BAAASZ010000020">
    <property type="protein sequence ID" value="GAA2442396.1"/>
    <property type="molecule type" value="Genomic_DNA"/>
</dbReference>
<dbReference type="SUPFAM" id="SSF52540">
    <property type="entry name" value="P-loop containing nucleoside triphosphate hydrolases"/>
    <property type="match status" value="1"/>
</dbReference>
<accession>A0ABP5X1D3</accession>